<dbReference type="GO" id="GO:0000287">
    <property type="term" value="F:magnesium ion binding"/>
    <property type="evidence" value="ECO:0007669"/>
    <property type="project" value="UniProtKB-UniRule"/>
</dbReference>
<evidence type="ECO:0000256" key="8">
    <source>
        <dbReference type="HAMAP-Rule" id="MF_00116"/>
    </source>
</evidence>
<evidence type="ECO:0000313" key="12">
    <source>
        <dbReference type="Proteomes" id="UP000076717"/>
    </source>
</evidence>
<protein>
    <recommendedName>
        <fullName evidence="8">Deoxyuridine 5'-triphosphate nucleotidohydrolase</fullName>
        <shortName evidence="8">dUTPase</shortName>
        <ecNumber evidence="8">3.6.1.23</ecNumber>
    </recommendedName>
    <alternativeName>
        <fullName evidence="8">dUTP pyrophosphatase</fullName>
    </alternativeName>
</protein>
<dbReference type="Proteomes" id="UP000465031">
    <property type="component" value="Chromosome"/>
</dbReference>
<dbReference type="InterPro" id="IPR036157">
    <property type="entry name" value="dUTPase-like_sf"/>
</dbReference>
<evidence type="ECO:0000256" key="4">
    <source>
        <dbReference type="ARBA" id="ARBA00022801"/>
    </source>
</evidence>
<dbReference type="FunFam" id="2.70.40.10:FF:000008">
    <property type="entry name" value="Deoxyuridine 5'-triphosphate nucleotidohydrolase"/>
    <property type="match status" value="1"/>
</dbReference>
<dbReference type="Proteomes" id="UP000076717">
    <property type="component" value="Unassembled WGS sequence"/>
</dbReference>
<comment type="cofactor">
    <cofactor evidence="1 8">
        <name>Mg(2+)</name>
        <dbReference type="ChEBI" id="CHEBI:18420"/>
    </cofactor>
</comment>
<dbReference type="GO" id="GO:0004170">
    <property type="term" value="F:dUTP diphosphatase activity"/>
    <property type="evidence" value="ECO:0007669"/>
    <property type="project" value="UniProtKB-UniRule"/>
</dbReference>
<dbReference type="PANTHER" id="PTHR11241">
    <property type="entry name" value="DEOXYURIDINE 5'-TRIPHOSPHATE NUCLEOTIDOHYDROLASE"/>
    <property type="match status" value="1"/>
</dbReference>
<dbReference type="EMBL" id="LIIN01000001">
    <property type="protein sequence ID" value="KZX22845.1"/>
    <property type="molecule type" value="Genomic_DNA"/>
</dbReference>
<dbReference type="AlphaFoldDB" id="A0A168GC67"/>
<gene>
    <name evidence="8 10" type="primary">dut</name>
    <name evidence="10" type="ORF">ACH61_00065</name>
    <name evidence="11" type="ORF">GSU10_07630</name>
</gene>
<keyword evidence="3 8" id="KW-0479">Metal-binding</keyword>
<proteinExistence type="inferred from homology"/>
<evidence type="ECO:0000313" key="10">
    <source>
        <dbReference type="EMBL" id="KZX22845.1"/>
    </source>
</evidence>
<dbReference type="Gene3D" id="2.70.40.10">
    <property type="match status" value="1"/>
</dbReference>
<sequence length="157" mass="16286">MLATVDVPIRADQLPSYARPGDAGADLHSTEDVVLAPGERASVGTGVAIALPEGHAGLVVPRSGLAFTHGITVVNAPGTIDAGYRGEIRVALLNTDSRESYHVSTGDRIAQLVIVPVVQARFTSVDELPESVRGTGGFGSTGYAVDAQETRIHEESA</sequence>
<feature type="binding site" evidence="8">
    <location>
        <begin position="79"/>
        <end position="81"/>
    </location>
    <ligand>
        <name>substrate</name>
    </ligand>
</feature>
<evidence type="ECO:0000313" key="13">
    <source>
        <dbReference type="Proteomes" id="UP000465031"/>
    </source>
</evidence>
<evidence type="ECO:0000313" key="11">
    <source>
        <dbReference type="EMBL" id="QHC55523.1"/>
    </source>
</evidence>
<evidence type="ECO:0000256" key="7">
    <source>
        <dbReference type="ARBA" id="ARBA00047686"/>
    </source>
</evidence>
<dbReference type="GO" id="GO:0006226">
    <property type="term" value="P:dUMP biosynthetic process"/>
    <property type="evidence" value="ECO:0007669"/>
    <property type="project" value="UniProtKB-UniRule"/>
</dbReference>
<comment type="function">
    <text evidence="8">This enzyme is involved in nucleotide metabolism: it produces dUMP, the immediate precursor of thymidine nucleotides and it decreases the intracellular concentration of dUTP so that uracil cannot be incorporated into DNA.</text>
</comment>
<accession>A0A168GC67</accession>
<dbReference type="EC" id="3.6.1.23" evidence="8"/>
<reference evidence="11" key="2">
    <citation type="submission" date="2019-12" db="EMBL/GenBank/DDBJ databases">
        <title>Complete and Draft Genome Sequences of New Strains and Members of Some Known Species of the Genus Rathayibacter isolated from Plants.</title>
        <authorList>
            <person name="Tarlachkov S.V."/>
            <person name="Starodumova I.P."/>
            <person name="Dorofeeva L.V."/>
            <person name="Prisyazhnaya N.V."/>
            <person name="Leyn S.A."/>
            <person name="Zlamal J.E."/>
            <person name="Elane M.L."/>
            <person name="Osterman A.L."/>
            <person name="Nadler S.A."/>
            <person name="Subbotin S.A."/>
            <person name="Evtushenko L.I."/>
        </authorList>
    </citation>
    <scope>NUCLEOTIDE SEQUENCE</scope>
    <source>
        <strain evidence="11">VKM Ac-2761</strain>
    </source>
</reference>
<dbReference type="Pfam" id="PF00692">
    <property type="entry name" value="dUTPase"/>
    <property type="match status" value="1"/>
</dbReference>
<dbReference type="SUPFAM" id="SSF51283">
    <property type="entry name" value="dUTPase-like"/>
    <property type="match status" value="1"/>
</dbReference>
<keyword evidence="4 8" id="KW-0378">Hydrolase</keyword>
<feature type="domain" description="dUTPase-like" evidence="9">
    <location>
        <begin position="14"/>
        <end position="142"/>
    </location>
</feature>
<evidence type="ECO:0000256" key="5">
    <source>
        <dbReference type="ARBA" id="ARBA00022842"/>
    </source>
</evidence>
<dbReference type="InterPro" id="IPR029054">
    <property type="entry name" value="dUTPase-like"/>
</dbReference>
<comment type="pathway">
    <text evidence="8">Pyrimidine metabolism; dUMP biosynthesis; dUMP from dCTP (dUTP route): step 2/2.</text>
</comment>
<dbReference type="EMBL" id="CP047186">
    <property type="protein sequence ID" value="QHC55523.1"/>
    <property type="molecule type" value="Genomic_DNA"/>
</dbReference>
<keyword evidence="6 8" id="KW-0546">Nucleotide metabolism</keyword>
<evidence type="ECO:0000256" key="2">
    <source>
        <dbReference type="ARBA" id="ARBA00006581"/>
    </source>
</evidence>
<feature type="binding site" evidence="8">
    <location>
        <begin position="62"/>
        <end position="64"/>
    </location>
    <ligand>
        <name>substrate</name>
    </ligand>
</feature>
<dbReference type="OrthoDB" id="9809956at2"/>
<evidence type="ECO:0000256" key="1">
    <source>
        <dbReference type="ARBA" id="ARBA00001946"/>
    </source>
</evidence>
<keyword evidence="5 8" id="KW-0460">Magnesium</keyword>
<comment type="similarity">
    <text evidence="2 8">Belongs to the dUTPase family.</text>
</comment>
<dbReference type="UniPathway" id="UPA00610">
    <property type="reaction ID" value="UER00666"/>
</dbReference>
<dbReference type="InterPro" id="IPR008181">
    <property type="entry name" value="dUTPase"/>
</dbReference>
<dbReference type="RefSeq" id="WP_068207124.1">
    <property type="nucleotide sequence ID" value="NZ_CP047186.1"/>
</dbReference>
<evidence type="ECO:0000259" key="9">
    <source>
        <dbReference type="Pfam" id="PF00692"/>
    </source>
</evidence>
<evidence type="ECO:0000256" key="3">
    <source>
        <dbReference type="ARBA" id="ARBA00022723"/>
    </source>
</evidence>
<name>A0A168GC67_9MICO</name>
<dbReference type="NCBIfam" id="NF001862">
    <property type="entry name" value="PRK00601.1"/>
    <property type="match status" value="1"/>
</dbReference>
<dbReference type="KEGG" id="rte:GSU10_07630"/>
<reference evidence="10 12" key="1">
    <citation type="submission" date="2015-08" db="EMBL/GenBank/DDBJ databases">
        <title>Draft Genome Sequence of Rathayibacter sp. Strain VKM Ac-2596 Isolated from Leaf Gall Induced by Plant-Parasitic Nematodes.</title>
        <authorList>
            <person name="Vasilenko O.V."/>
            <person name="Starodumova I.P."/>
            <person name="Tarlachkov S.V."/>
            <person name="Dorofeeva L.V."/>
            <person name="Evtushenko L.I."/>
        </authorList>
    </citation>
    <scope>NUCLEOTIDE SEQUENCE [LARGE SCALE GENOMIC DNA]</scope>
    <source>
        <strain evidence="10 12">VKM Ac-2596</strain>
    </source>
</reference>
<dbReference type="NCBIfam" id="TIGR00576">
    <property type="entry name" value="dut"/>
    <property type="match status" value="1"/>
</dbReference>
<dbReference type="PANTHER" id="PTHR11241:SF0">
    <property type="entry name" value="DEOXYURIDINE 5'-TRIPHOSPHATE NUCLEOTIDOHYDROLASE"/>
    <property type="match status" value="1"/>
</dbReference>
<feature type="binding site" evidence="8">
    <location>
        <position position="75"/>
    </location>
    <ligand>
        <name>substrate</name>
    </ligand>
</feature>
<comment type="catalytic activity">
    <reaction evidence="7 8">
        <text>dUTP + H2O = dUMP + diphosphate + H(+)</text>
        <dbReference type="Rhea" id="RHEA:10248"/>
        <dbReference type="ChEBI" id="CHEBI:15377"/>
        <dbReference type="ChEBI" id="CHEBI:15378"/>
        <dbReference type="ChEBI" id="CHEBI:33019"/>
        <dbReference type="ChEBI" id="CHEBI:61555"/>
        <dbReference type="ChEBI" id="CHEBI:246422"/>
        <dbReference type="EC" id="3.6.1.23"/>
    </reaction>
</comment>
<keyword evidence="12" id="KW-1185">Reference proteome</keyword>
<dbReference type="InterPro" id="IPR033704">
    <property type="entry name" value="dUTPase_trimeric"/>
</dbReference>
<comment type="caution">
    <text evidence="8">Lacks conserved residue(s) required for the propagation of feature annotation.</text>
</comment>
<dbReference type="GO" id="GO:0046081">
    <property type="term" value="P:dUTP catabolic process"/>
    <property type="evidence" value="ECO:0007669"/>
    <property type="project" value="InterPro"/>
</dbReference>
<evidence type="ECO:0000256" key="6">
    <source>
        <dbReference type="ARBA" id="ARBA00023080"/>
    </source>
</evidence>
<dbReference type="CDD" id="cd07557">
    <property type="entry name" value="trimeric_dUTPase"/>
    <property type="match status" value="1"/>
</dbReference>
<reference evidence="13" key="3">
    <citation type="submission" date="2019-12" db="EMBL/GenBank/DDBJ databases">
        <title>Complete and draft genome sequences of new strains and members of some known species of the genus Rathayibacter isolated from plants.</title>
        <authorList>
            <person name="Tarlachkov S.V."/>
            <person name="Starodumova I.P."/>
            <person name="Dorofeeva L.V."/>
            <person name="Prisyazhnaya N.V."/>
            <person name="Leyn S."/>
            <person name="Zlamal J."/>
            <person name="Elan M."/>
            <person name="Osterman A.L."/>
            <person name="Nadler S."/>
            <person name="Subbotin S.A."/>
            <person name="Evtushenko L.I."/>
        </authorList>
    </citation>
    <scope>NUCLEOTIDE SEQUENCE [LARGE SCALE GENOMIC DNA]</scope>
    <source>
        <strain evidence="13">VKM Ac-2761</strain>
    </source>
</reference>
<organism evidence="10 12">
    <name type="scientific">Rathayibacter tanaceti</name>
    <dbReference type="NCBI Taxonomy" id="1671680"/>
    <lineage>
        <taxon>Bacteria</taxon>
        <taxon>Bacillati</taxon>
        <taxon>Actinomycetota</taxon>
        <taxon>Actinomycetes</taxon>
        <taxon>Micrococcales</taxon>
        <taxon>Microbacteriaceae</taxon>
        <taxon>Rathayibacter</taxon>
    </lineage>
</organism>
<dbReference type="PATRIC" id="fig|1671680.3.peg.65"/>
<dbReference type="HAMAP" id="MF_00116">
    <property type="entry name" value="dUTPase_bact"/>
    <property type="match status" value="1"/>
</dbReference>